<dbReference type="EMBL" id="JAWWNJ010000147">
    <property type="protein sequence ID" value="KAK6983833.1"/>
    <property type="molecule type" value="Genomic_DNA"/>
</dbReference>
<evidence type="ECO:0000313" key="2">
    <source>
        <dbReference type="Proteomes" id="UP001362999"/>
    </source>
</evidence>
<dbReference type="AlphaFoldDB" id="A0AAV9ZHH0"/>
<comment type="caution">
    <text evidence="1">The sequence shown here is derived from an EMBL/GenBank/DDBJ whole genome shotgun (WGS) entry which is preliminary data.</text>
</comment>
<name>A0AAV9ZHH0_9AGAR</name>
<sequence>MWSKSVKASRFFLVGHILALLYFKFNCGVRRHRCILLCMFCAVRFSSLLAEQIRHRFRRDFRVVGRYAVRGFGLMIMKESKILAQHRINFLYQTFTKRYRASRSAIPSRSPSIIKSVPSHVVQRR</sequence>
<protein>
    <recommendedName>
        <fullName evidence="3">Secreted protein</fullName>
    </recommendedName>
</protein>
<organism evidence="1 2">
    <name type="scientific">Favolaschia claudopus</name>
    <dbReference type="NCBI Taxonomy" id="2862362"/>
    <lineage>
        <taxon>Eukaryota</taxon>
        <taxon>Fungi</taxon>
        <taxon>Dikarya</taxon>
        <taxon>Basidiomycota</taxon>
        <taxon>Agaricomycotina</taxon>
        <taxon>Agaricomycetes</taxon>
        <taxon>Agaricomycetidae</taxon>
        <taxon>Agaricales</taxon>
        <taxon>Marasmiineae</taxon>
        <taxon>Mycenaceae</taxon>
        <taxon>Favolaschia</taxon>
    </lineage>
</organism>
<keyword evidence="2" id="KW-1185">Reference proteome</keyword>
<gene>
    <name evidence="1" type="ORF">R3P38DRAFT_411680</name>
</gene>
<reference evidence="1 2" key="1">
    <citation type="journal article" date="2024" name="J Genomics">
        <title>Draft genome sequencing and assembly of Favolaschia claudopus CIRM-BRFM 2984 isolated from oak limbs.</title>
        <authorList>
            <person name="Navarro D."/>
            <person name="Drula E."/>
            <person name="Chaduli D."/>
            <person name="Cazenave R."/>
            <person name="Ahrendt S."/>
            <person name="Wang J."/>
            <person name="Lipzen A."/>
            <person name="Daum C."/>
            <person name="Barry K."/>
            <person name="Grigoriev I.V."/>
            <person name="Favel A."/>
            <person name="Rosso M.N."/>
            <person name="Martin F."/>
        </authorList>
    </citation>
    <scope>NUCLEOTIDE SEQUENCE [LARGE SCALE GENOMIC DNA]</scope>
    <source>
        <strain evidence="1 2">CIRM-BRFM 2984</strain>
    </source>
</reference>
<proteinExistence type="predicted"/>
<evidence type="ECO:0000313" key="1">
    <source>
        <dbReference type="EMBL" id="KAK6983833.1"/>
    </source>
</evidence>
<evidence type="ECO:0008006" key="3">
    <source>
        <dbReference type="Google" id="ProtNLM"/>
    </source>
</evidence>
<accession>A0AAV9ZHH0</accession>
<dbReference type="Proteomes" id="UP001362999">
    <property type="component" value="Unassembled WGS sequence"/>
</dbReference>